<keyword evidence="2" id="KW-0812">Transmembrane</keyword>
<evidence type="ECO:0000256" key="1">
    <source>
        <dbReference type="SAM" id="Coils"/>
    </source>
</evidence>
<protein>
    <submittedName>
        <fullName evidence="3">Putative hydrophobic protein (TIGR00341 family)</fullName>
    </submittedName>
</protein>
<evidence type="ECO:0000313" key="4">
    <source>
        <dbReference type="Proteomes" id="UP000245535"/>
    </source>
</evidence>
<feature type="coiled-coil region" evidence="1">
    <location>
        <begin position="372"/>
        <end position="413"/>
    </location>
</feature>
<feature type="transmembrane region" description="Helical" evidence="2">
    <location>
        <begin position="174"/>
        <end position="196"/>
    </location>
</feature>
<dbReference type="InterPro" id="IPR005240">
    <property type="entry name" value="DUF389"/>
</dbReference>
<dbReference type="PANTHER" id="PTHR20992:SF9">
    <property type="entry name" value="AT15442P-RELATED"/>
    <property type="match status" value="1"/>
</dbReference>
<feature type="transmembrane region" description="Helical" evidence="2">
    <location>
        <begin position="113"/>
        <end position="129"/>
    </location>
</feature>
<keyword evidence="1" id="KW-0175">Coiled coil</keyword>
<feature type="transmembrane region" description="Helical" evidence="2">
    <location>
        <begin position="246"/>
        <end position="267"/>
    </location>
</feature>
<evidence type="ECO:0000313" key="3">
    <source>
        <dbReference type="EMBL" id="PWJ43682.1"/>
    </source>
</evidence>
<dbReference type="Pfam" id="PF04087">
    <property type="entry name" value="DUF389"/>
    <property type="match status" value="1"/>
</dbReference>
<keyword evidence="4" id="KW-1185">Reference proteome</keyword>
<feature type="transmembrane region" description="Helical" evidence="2">
    <location>
        <begin position="149"/>
        <end position="167"/>
    </location>
</feature>
<dbReference type="AlphaFoldDB" id="A0A315ZEB9"/>
<feature type="transmembrane region" description="Helical" evidence="2">
    <location>
        <begin position="79"/>
        <end position="101"/>
    </location>
</feature>
<feature type="transmembrane region" description="Helical" evidence="2">
    <location>
        <begin position="56"/>
        <end position="73"/>
    </location>
</feature>
<evidence type="ECO:0000256" key="2">
    <source>
        <dbReference type="SAM" id="Phobius"/>
    </source>
</evidence>
<accession>A0A315ZEB9</accession>
<dbReference type="Proteomes" id="UP000245535">
    <property type="component" value="Unassembled WGS sequence"/>
</dbReference>
<gene>
    <name evidence="3" type="ORF">BC781_10128</name>
</gene>
<proteinExistence type="predicted"/>
<feature type="transmembrane region" description="Helical" evidence="2">
    <location>
        <begin position="202"/>
        <end position="225"/>
    </location>
</feature>
<sequence>MKAAQQPLNKTKQKGTGYLLHSLKKYTYDILSISDGVNHEQTLEDIKKDLTFRGPSAWILIFSIFIASIGLNANSTAVIIGAMLISPLMGPILGIGTAVAIQDIEMLTRALKNLGIAVTISLLTSTLYFSITPLDLEQSELLARTKPTILDVLVAIFGGFAGIIASSRREKTNVVPGVAIATALMPPLCTAGFGIATGRYMYFFGAFYLFFINSVFISLATFIVVKYLKFPVKQIIDVNKYHRYRVFLLSFLIVTVIPSGVIFFNVIQETRFKITVDQFIHETTAFPNSELITSKVSYSDSLSIIDLYYMGDEITGEQITYLNDRLTNYALDNNDSRWFPLTHKTVVQVHQQKGNSIDLDETFSEYNDKLHINILEDLYKKNEDVIKSKEQKIKLLEAQIVDMNRQLSKVSSDTIPVTQIIQEVKLQYPKIQSVGFSEGESFNLVKGTKGDHVTTVFMYMKSGYPYKQRKEYAKSLEQWLRVRLNDPKLNVIEYR</sequence>
<dbReference type="PANTHER" id="PTHR20992">
    <property type="entry name" value="AT15442P-RELATED"/>
    <property type="match status" value="1"/>
</dbReference>
<name>A0A315ZEB9_SEDFL</name>
<dbReference type="EMBL" id="QGDO01000001">
    <property type="protein sequence ID" value="PWJ43682.1"/>
    <property type="molecule type" value="Genomic_DNA"/>
</dbReference>
<keyword evidence="2" id="KW-1133">Transmembrane helix</keyword>
<dbReference type="OrthoDB" id="9790659at2"/>
<keyword evidence="2" id="KW-0472">Membrane</keyword>
<dbReference type="RefSeq" id="WP_109615223.1">
    <property type="nucleotide sequence ID" value="NZ_QGDO01000001.1"/>
</dbReference>
<comment type="caution">
    <text evidence="3">The sequence shown here is derived from an EMBL/GenBank/DDBJ whole genome shotgun (WGS) entry which is preliminary data.</text>
</comment>
<reference evidence="3 4" key="1">
    <citation type="submission" date="2018-03" db="EMBL/GenBank/DDBJ databases">
        <title>Genomic Encyclopedia of Archaeal and Bacterial Type Strains, Phase II (KMG-II): from individual species to whole genera.</title>
        <authorList>
            <person name="Goeker M."/>
        </authorList>
    </citation>
    <scope>NUCLEOTIDE SEQUENCE [LARGE SCALE GENOMIC DNA]</scope>
    <source>
        <strain evidence="3 4">DSM 28229</strain>
    </source>
</reference>
<organism evidence="3 4">
    <name type="scientific">Sediminitomix flava</name>
    <dbReference type="NCBI Taxonomy" id="379075"/>
    <lineage>
        <taxon>Bacteria</taxon>
        <taxon>Pseudomonadati</taxon>
        <taxon>Bacteroidota</taxon>
        <taxon>Cytophagia</taxon>
        <taxon>Cytophagales</taxon>
        <taxon>Flammeovirgaceae</taxon>
        <taxon>Sediminitomix</taxon>
    </lineage>
</organism>